<dbReference type="RefSeq" id="WP_179948557.1">
    <property type="nucleotide sequence ID" value="NZ_CP015079.1"/>
</dbReference>
<reference evidence="5 6" key="1">
    <citation type="submission" date="2016-03" db="EMBL/GenBank/DDBJ databases">
        <title>Complete genome sequence of a soil Actinobacterium, Nocardioides dokdonensis FR1436.</title>
        <authorList>
            <person name="Kwon S.-K."/>
            <person name="Kim K."/>
            <person name="Kim J.F."/>
        </authorList>
    </citation>
    <scope>NUCLEOTIDE SEQUENCE [LARGE SCALE GENOMIC DNA]</scope>
    <source>
        <strain evidence="5 6">FR1436</strain>
    </source>
</reference>
<keyword evidence="3 5" id="KW-0067">ATP-binding</keyword>
<feature type="domain" description="ABC transporter" evidence="4">
    <location>
        <begin position="10"/>
        <end position="258"/>
    </location>
</feature>
<dbReference type="GO" id="GO:0016887">
    <property type="term" value="F:ATP hydrolysis activity"/>
    <property type="evidence" value="ECO:0007669"/>
    <property type="project" value="InterPro"/>
</dbReference>
<keyword evidence="1" id="KW-0813">Transport</keyword>
<dbReference type="PANTHER" id="PTHR45772">
    <property type="entry name" value="CONSERVED COMPONENT OF ABC TRANSPORTER FOR NATURAL AMINO ACIDS-RELATED"/>
    <property type="match status" value="1"/>
</dbReference>
<dbReference type="CDD" id="cd03219">
    <property type="entry name" value="ABC_Mj1267_LivG_branched"/>
    <property type="match status" value="1"/>
</dbReference>
<evidence type="ECO:0000256" key="1">
    <source>
        <dbReference type="ARBA" id="ARBA00022448"/>
    </source>
</evidence>
<dbReference type="AlphaFoldDB" id="A0A1A9GHB4"/>
<dbReference type="GO" id="GO:0005886">
    <property type="term" value="C:plasma membrane"/>
    <property type="evidence" value="ECO:0007669"/>
    <property type="project" value="TreeGrafter"/>
</dbReference>
<dbReference type="EMBL" id="CP015079">
    <property type="protein sequence ID" value="ANH37634.1"/>
    <property type="molecule type" value="Genomic_DNA"/>
</dbReference>
<dbReference type="GO" id="GO:0005524">
    <property type="term" value="F:ATP binding"/>
    <property type="evidence" value="ECO:0007669"/>
    <property type="project" value="UniProtKB-KW"/>
</dbReference>
<sequence>MSETPNARRLHITGLGLQFAGLRALDDVGFTVEPGELRALIGPNGAGKSSLLNCLSGVYRPSAGTISYGDTVLNGMQPHRIAGLGIARVFQNVELFDKLSVRQNVLLGRHLAMRTGVLAGMAWYGRAAREEREQREKVLHYLEYCGLADIAETTVENLSYGVKKRVEYARALAMEPTLMLLDEPVAGMNESESVEMADLVRSMHQDLGISIVVVEHDMRFVMSLAERVAVLDFGRLIADDVPQTVINDPAVRRAYLGEHAA</sequence>
<proteinExistence type="predicted"/>
<dbReference type="Proteomes" id="UP000077868">
    <property type="component" value="Chromosome"/>
</dbReference>
<dbReference type="InterPro" id="IPR003593">
    <property type="entry name" value="AAA+_ATPase"/>
</dbReference>
<evidence type="ECO:0000256" key="3">
    <source>
        <dbReference type="ARBA" id="ARBA00022840"/>
    </source>
</evidence>
<evidence type="ECO:0000259" key="4">
    <source>
        <dbReference type="PROSITE" id="PS50893"/>
    </source>
</evidence>
<organism evidence="5 6">
    <name type="scientific">Nocardioides dokdonensis FR1436</name>
    <dbReference type="NCBI Taxonomy" id="1300347"/>
    <lineage>
        <taxon>Bacteria</taxon>
        <taxon>Bacillati</taxon>
        <taxon>Actinomycetota</taxon>
        <taxon>Actinomycetes</taxon>
        <taxon>Propionibacteriales</taxon>
        <taxon>Nocardioidaceae</taxon>
        <taxon>Nocardioides</taxon>
    </lineage>
</organism>
<dbReference type="Pfam" id="PF12399">
    <property type="entry name" value="BCA_ABC_TP_C"/>
    <property type="match status" value="1"/>
</dbReference>
<dbReference type="InterPro" id="IPR003439">
    <property type="entry name" value="ABC_transporter-like_ATP-bd"/>
</dbReference>
<dbReference type="FunFam" id="3.40.50.300:FF:000421">
    <property type="entry name" value="Branched-chain amino acid ABC transporter ATP-binding protein"/>
    <property type="match status" value="1"/>
</dbReference>
<dbReference type="STRING" id="1300347.I601_1192"/>
<dbReference type="PATRIC" id="fig|1300347.3.peg.1193"/>
<gene>
    <name evidence="5" type="primary">glnQ_2</name>
    <name evidence="5" type="ORF">I601_1192</name>
</gene>
<evidence type="ECO:0000256" key="2">
    <source>
        <dbReference type="ARBA" id="ARBA00022741"/>
    </source>
</evidence>
<dbReference type="KEGG" id="ndk:I601_1192"/>
<keyword evidence="6" id="KW-1185">Reference proteome</keyword>
<dbReference type="Pfam" id="PF00005">
    <property type="entry name" value="ABC_tran"/>
    <property type="match status" value="1"/>
</dbReference>
<dbReference type="InterPro" id="IPR032823">
    <property type="entry name" value="BCA_ABC_TP_C"/>
</dbReference>
<dbReference type="InterPro" id="IPR027417">
    <property type="entry name" value="P-loop_NTPase"/>
</dbReference>
<dbReference type="SUPFAM" id="SSF52540">
    <property type="entry name" value="P-loop containing nucleoside triphosphate hydrolases"/>
    <property type="match status" value="1"/>
</dbReference>
<dbReference type="SMART" id="SM00382">
    <property type="entry name" value="AAA"/>
    <property type="match status" value="1"/>
</dbReference>
<accession>A0A1A9GHB4</accession>
<evidence type="ECO:0000313" key="6">
    <source>
        <dbReference type="Proteomes" id="UP000077868"/>
    </source>
</evidence>
<dbReference type="InterPro" id="IPR051120">
    <property type="entry name" value="ABC_AA/LPS_Transport"/>
</dbReference>
<name>A0A1A9GHB4_9ACTN</name>
<dbReference type="PANTHER" id="PTHR45772:SF1">
    <property type="entry name" value="ABC TRANSPORTER ATP-BINDING PROTEIN"/>
    <property type="match status" value="1"/>
</dbReference>
<dbReference type="Gene3D" id="3.40.50.300">
    <property type="entry name" value="P-loop containing nucleotide triphosphate hydrolases"/>
    <property type="match status" value="1"/>
</dbReference>
<dbReference type="PROSITE" id="PS50893">
    <property type="entry name" value="ABC_TRANSPORTER_2"/>
    <property type="match status" value="1"/>
</dbReference>
<protein>
    <submittedName>
        <fullName evidence="5">Glutamine transport ATP-binding protein GlnQ</fullName>
    </submittedName>
</protein>
<evidence type="ECO:0000313" key="5">
    <source>
        <dbReference type="EMBL" id="ANH37634.1"/>
    </source>
</evidence>
<keyword evidence="2" id="KW-0547">Nucleotide-binding</keyword>